<dbReference type="PROSITE" id="PS00502">
    <property type="entry name" value="POLYGALACTURONASE"/>
    <property type="match status" value="1"/>
</dbReference>
<gene>
    <name evidence="19" type="ORF">VSDG_05103</name>
</gene>
<dbReference type="AlphaFoldDB" id="A0A423VYM4"/>
<dbReference type="SUPFAM" id="SSF51126">
    <property type="entry name" value="Pectin lyase-like"/>
    <property type="match status" value="1"/>
</dbReference>
<protein>
    <recommendedName>
        <fullName evidence="3">endo-polygalacturonase</fullName>
        <ecNumber evidence="3">3.2.1.15</ecNumber>
    </recommendedName>
    <alternativeName>
        <fullName evidence="15">Pectinase</fullName>
    </alternativeName>
</protein>
<keyword evidence="4" id="KW-0964">Secreted</keyword>
<dbReference type="Gene3D" id="2.160.20.10">
    <property type="entry name" value="Single-stranded right-handed beta-helix, Pectin lyase-like"/>
    <property type="match status" value="1"/>
</dbReference>
<keyword evidence="6" id="KW-0677">Repeat</keyword>
<dbReference type="InterPro" id="IPR012334">
    <property type="entry name" value="Pectin_lyas_fold"/>
</dbReference>
<evidence type="ECO:0000256" key="15">
    <source>
        <dbReference type="ARBA" id="ARBA00083621"/>
    </source>
</evidence>
<dbReference type="GO" id="GO:0004650">
    <property type="term" value="F:polygalacturonase activity"/>
    <property type="evidence" value="ECO:0007669"/>
    <property type="project" value="UniProtKB-EC"/>
</dbReference>
<dbReference type="PANTHER" id="PTHR31884">
    <property type="entry name" value="POLYGALACTURONASE"/>
    <property type="match status" value="1"/>
</dbReference>
<dbReference type="InterPro" id="IPR011050">
    <property type="entry name" value="Pectin_lyase_fold/virulence"/>
</dbReference>
<dbReference type="FunFam" id="2.160.20.10:FF:000002">
    <property type="entry name" value="Endopolygalacturonase D"/>
    <property type="match status" value="1"/>
</dbReference>
<dbReference type="GO" id="GO:0045490">
    <property type="term" value="P:pectin catabolic process"/>
    <property type="evidence" value="ECO:0007669"/>
    <property type="project" value="UniProtKB-ARBA"/>
</dbReference>
<dbReference type="SMART" id="SM00710">
    <property type="entry name" value="PbH1"/>
    <property type="match status" value="8"/>
</dbReference>
<evidence type="ECO:0000256" key="8">
    <source>
        <dbReference type="ARBA" id="ARBA00023145"/>
    </source>
</evidence>
<dbReference type="InterPro" id="IPR050434">
    <property type="entry name" value="Glycosyl_hydrlase_28"/>
</dbReference>
<evidence type="ECO:0000313" key="19">
    <source>
        <dbReference type="EMBL" id="ROV96199.1"/>
    </source>
</evidence>
<comment type="catalytic activity">
    <reaction evidence="13">
        <text>(1,4-alpha-D-galacturonosyl)n+m + H2O = (1,4-alpha-D-galacturonosyl)n + (1,4-alpha-D-galacturonosyl)m.</text>
        <dbReference type="EC" id="3.2.1.15"/>
    </reaction>
</comment>
<evidence type="ECO:0000256" key="2">
    <source>
        <dbReference type="ARBA" id="ARBA00008834"/>
    </source>
</evidence>
<feature type="signal peptide" evidence="18">
    <location>
        <begin position="1"/>
        <end position="17"/>
    </location>
</feature>
<dbReference type="InterPro" id="IPR000743">
    <property type="entry name" value="Glyco_hydro_28"/>
</dbReference>
<organism evidence="19 20">
    <name type="scientific">Cytospora chrysosperma</name>
    <name type="common">Cytospora canker fungus</name>
    <name type="synonym">Sphaeria chrysosperma</name>
    <dbReference type="NCBI Taxonomy" id="252740"/>
    <lineage>
        <taxon>Eukaryota</taxon>
        <taxon>Fungi</taxon>
        <taxon>Dikarya</taxon>
        <taxon>Ascomycota</taxon>
        <taxon>Pezizomycotina</taxon>
        <taxon>Sordariomycetes</taxon>
        <taxon>Sordariomycetidae</taxon>
        <taxon>Diaporthales</taxon>
        <taxon>Cytosporaceae</taxon>
        <taxon>Cytospora</taxon>
    </lineage>
</organism>
<comment type="caution">
    <text evidence="19">The sequence shown here is derived from an EMBL/GenBank/DDBJ whole genome shotgun (WGS) entry which is preliminary data.</text>
</comment>
<evidence type="ECO:0000256" key="11">
    <source>
        <dbReference type="ARBA" id="ARBA00023295"/>
    </source>
</evidence>
<accession>A0A423VYM4</accession>
<evidence type="ECO:0000256" key="13">
    <source>
        <dbReference type="ARBA" id="ARBA00034074"/>
    </source>
</evidence>
<keyword evidence="20" id="KW-1185">Reference proteome</keyword>
<dbReference type="Pfam" id="PF00295">
    <property type="entry name" value="Glyco_hydro_28"/>
    <property type="match status" value="1"/>
</dbReference>
<keyword evidence="5 18" id="KW-0732">Signal</keyword>
<evidence type="ECO:0000256" key="9">
    <source>
        <dbReference type="ARBA" id="ARBA00023157"/>
    </source>
</evidence>
<evidence type="ECO:0000256" key="18">
    <source>
        <dbReference type="SAM" id="SignalP"/>
    </source>
</evidence>
<dbReference type="Proteomes" id="UP000284375">
    <property type="component" value="Unassembled WGS sequence"/>
</dbReference>
<keyword evidence="10" id="KW-0325">Glycoprotein</keyword>
<evidence type="ECO:0000256" key="7">
    <source>
        <dbReference type="ARBA" id="ARBA00022801"/>
    </source>
</evidence>
<evidence type="ECO:0000256" key="4">
    <source>
        <dbReference type="ARBA" id="ARBA00022525"/>
    </source>
</evidence>
<evidence type="ECO:0000256" key="3">
    <source>
        <dbReference type="ARBA" id="ARBA00012736"/>
    </source>
</evidence>
<evidence type="ECO:0000256" key="5">
    <source>
        <dbReference type="ARBA" id="ARBA00022729"/>
    </source>
</evidence>
<dbReference type="GO" id="GO:0005576">
    <property type="term" value="C:extracellular region"/>
    <property type="evidence" value="ECO:0007669"/>
    <property type="project" value="UniProtKB-SubCell"/>
</dbReference>
<dbReference type="EMBL" id="LJZO01000021">
    <property type="protein sequence ID" value="ROV96199.1"/>
    <property type="molecule type" value="Genomic_DNA"/>
</dbReference>
<feature type="chain" id="PRO_5018997642" description="endo-polygalacturonase" evidence="18">
    <location>
        <begin position="18"/>
        <end position="469"/>
    </location>
</feature>
<dbReference type="InterPro" id="IPR006626">
    <property type="entry name" value="PbH1"/>
</dbReference>
<comment type="function">
    <text evidence="14">Involved in maceration and soft-rotting of plant tissue. Hydrolyzes the 1,4-alpha glycosidic bonds of de-esterified pectate in the smooth region of the plant cell wall.</text>
</comment>
<dbReference type="EC" id="3.2.1.15" evidence="3"/>
<evidence type="ECO:0000256" key="16">
    <source>
        <dbReference type="PROSITE-ProRule" id="PRU10052"/>
    </source>
</evidence>
<dbReference type="GO" id="GO:0071555">
    <property type="term" value="P:cell wall organization"/>
    <property type="evidence" value="ECO:0007669"/>
    <property type="project" value="UniProtKB-KW"/>
</dbReference>
<keyword evidence="12" id="KW-0961">Cell wall biogenesis/degradation</keyword>
<evidence type="ECO:0000256" key="1">
    <source>
        <dbReference type="ARBA" id="ARBA00004613"/>
    </source>
</evidence>
<keyword evidence="11 17" id="KW-0326">Glycosidase</keyword>
<evidence type="ECO:0000256" key="12">
    <source>
        <dbReference type="ARBA" id="ARBA00023316"/>
    </source>
</evidence>
<comment type="similarity">
    <text evidence="2 17">Belongs to the glycosyl hydrolase 28 family.</text>
</comment>
<keyword evidence="9" id="KW-1015">Disulfide bond</keyword>
<evidence type="ECO:0000313" key="20">
    <source>
        <dbReference type="Proteomes" id="UP000284375"/>
    </source>
</evidence>
<dbReference type="STRING" id="252740.A0A423VYM4"/>
<comment type="subcellular location">
    <subcellularLocation>
        <location evidence="1">Secreted</location>
    </subcellularLocation>
</comment>
<feature type="active site" evidence="16">
    <location>
        <position position="332"/>
    </location>
</feature>
<evidence type="ECO:0000256" key="17">
    <source>
        <dbReference type="RuleBase" id="RU361169"/>
    </source>
</evidence>
<reference evidence="19 20" key="1">
    <citation type="submission" date="2015-09" db="EMBL/GenBank/DDBJ databases">
        <title>Host preference determinants of Valsa canker pathogens revealed by comparative genomics.</title>
        <authorList>
            <person name="Yin Z."/>
            <person name="Huang L."/>
        </authorList>
    </citation>
    <scope>NUCLEOTIDE SEQUENCE [LARGE SCALE GENOMIC DNA]</scope>
    <source>
        <strain evidence="19 20">YSFL</strain>
    </source>
</reference>
<dbReference type="PROSITE" id="PS51257">
    <property type="entry name" value="PROKAR_LIPOPROTEIN"/>
    <property type="match status" value="1"/>
</dbReference>
<evidence type="ECO:0000256" key="10">
    <source>
        <dbReference type="ARBA" id="ARBA00023180"/>
    </source>
</evidence>
<keyword evidence="8" id="KW-0865">Zymogen</keyword>
<sequence length="469" mass="47606">MRSILFVAAALPGLISACTNPKSDACASAFSANLASASAFCATFTTAKVTATTALAAPFASACSSKTSKLSVECSCYATGAVASTTAASTTTPKTWASGLRCIQTTVTTSTTKATTTASATITGNYDCTVTAYASVSSAVKSCTNILLSGVSAPASSTLSLALQTGASLTFAGTTSFGTTVDSDFDPIVLTGTDITVTGAEGHVIEGNGAAYWDGEGSNGGGDKPDHFFVVKKVKNAVISNLNIKNWPTHCFYISGAAGLTMTGLTLDNTDGDAPNDLSDGDPAAHNSDGFDISGSDTVTLSNIKVYNQDDCVAVTSGSNVLITGMYCSGGHGLSIGSIGGKSNNTVAGVTFSNSQIVNSDNGCRIKTNYDTTGSVTDVTYQDITMSGISDYGIDIQQDYLNGGPTGDPSNGVTISGITFINVTGTVDSDGYDYYILCGDGSCSDFTFEDVDITGGQESCNYPSTTCPT</sequence>
<dbReference type="OrthoDB" id="1546079at2759"/>
<evidence type="ECO:0000256" key="14">
    <source>
        <dbReference type="ARBA" id="ARBA00037707"/>
    </source>
</evidence>
<dbReference type="PANTHER" id="PTHR31884:SF9">
    <property type="entry name" value="ENDOPOLYGALACTURONASE D-RELATED"/>
    <property type="match status" value="1"/>
</dbReference>
<keyword evidence="7 17" id="KW-0378">Hydrolase</keyword>
<proteinExistence type="inferred from homology"/>
<name>A0A423VYM4_CYTCH</name>
<evidence type="ECO:0000256" key="6">
    <source>
        <dbReference type="ARBA" id="ARBA00022737"/>
    </source>
</evidence>